<dbReference type="GO" id="GO:0003729">
    <property type="term" value="F:mRNA binding"/>
    <property type="evidence" value="ECO:0007669"/>
    <property type="project" value="InterPro"/>
</dbReference>
<dbReference type="Pfam" id="PF00642">
    <property type="entry name" value="zf-CCCH"/>
    <property type="match status" value="1"/>
</dbReference>
<dbReference type="InterPro" id="IPR045877">
    <property type="entry name" value="ZFP36-like"/>
</dbReference>
<keyword evidence="4 5" id="KW-0862">Zinc</keyword>
<keyword evidence="1 5" id="KW-0479">Metal-binding</keyword>
<dbReference type="FunFam" id="4.10.1000.10:FF:000001">
    <property type="entry name" value="zinc finger CCCH domain-containing protein 15-like"/>
    <property type="match status" value="1"/>
</dbReference>
<feature type="zinc finger region" description="C3H1-type" evidence="5">
    <location>
        <begin position="320"/>
        <end position="348"/>
    </location>
</feature>
<evidence type="ECO:0000256" key="2">
    <source>
        <dbReference type="ARBA" id="ARBA00022737"/>
    </source>
</evidence>
<name>E6ZXA4_SPORE</name>
<dbReference type="Proteomes" id="UP000008867">
    <property type="component" value="Chromosome 3"/>
</dbReference>
<proteinExistence type="predicted"/>
<dbReference type="OrthoDB" id="410307at2759"/>
<evidence type="ECO:0000313" key="8">
    <source>
        <dbReference type="EMBL" id="CBQ71861.1"/>
    </source>
</evidence>
<dbReference type="GO" id="GO:0008270">
    <property type="term" value="F:zinc ion binding"/>
    <property type="evidence" value="ECO:0007669"/>
    <property type="project" value="UniProtKB-KW"/>
</dbReference>
<gene>
    <name evidence="8" type="ORF">sr12717</name>
</gene>
<dbReference type="SMART" id="SM00356">
    <property type="entry name" value="ZnF_C3H1"/>
    <property type="match status" value="1"/>
</dbReference>
<evidence type="ECO:0000256" key="5">
    <source>
        <dbReference type="PROSITE-ProRule" id="PRU00723"/>
    </source>
</evidence>
<dbReference type="AlphaFoldDB" id="E6ZXA4"/>
<dbReference type="PANTHER" id="PTHR12547:SF18">
    <property type="entry name" value="PROTEIN TIS11"/>
    <property type="match status" value="1"/>
</dbReference>
<feature type="compositionally biased region" description="Polar residues" evidence="6">
    <location>
        <begin position="1"/>
        <end position="16"/>
    </location>
</feature>
<keyword evidence="3 5" id="KW-0863">Zinc-finger</keyword>
<evidence type="ECO:0000256" key="6">
    <source>
        <dbReference type="SAM" id="MobiDB-lite"/>
    </source>
</evidence>
<dbReference type="SUPFAM" id="SSF90229">
    <property type="entry name" value="CCCH zinc finger"/>
    <property type="match status" value="1"/>
</dbReference>
<dbReference type="InterPro" id="IPR036855">
    <property type="entry name" value="Znf_CCCH_sf"/>
</dbReference>
<sequence>MSPYSNSFQPVQNNAKPVSFPLPRPHLFPPLQERHNSAPAKSGLNILDVTDIWREDVRRASQSLDEQINQLSQLKLSDPVPLAQPHSFFAQSRPESGLGRDKTWPWMEEIPNLSSSPVSDISSANTTRAPQSPDAFTPFEPQAWPSFPSWDMNVAASSLPNDMQTFIAPHGRFSPDSLHGSTTVSTSSHGSLHTQDLFLKQQQQGLDFVNHTRPVAPHQVSTSFGAVRTHFDPFAPAGPSTQAAVGSGVAPKAVPIQNGFNLLPASLSPWSITQPNSPPQSSFFPGNAAVVQPTLAPSNIAHGKKASPNEPAPFNRKSELYKTEMCRNWEEKGYCFYKDRCQFAHGPSELRPVVRDPRWKTKPCKRFRL</sequence>
<feature type="region of interest" description="Disordered" evidence="6">
    <location>
        <begin position="115"/>
        <end position="134"/>
    </location>
</feature>
<dbReference type="eggNOG" id="KOG1677">
    <property type="taxonomic scope" value="Eukaryota"/>
</dbReference>
<evidence type="ECO:0000259" key="7">
    <source>
        <dbReference type="PROSITE" id="PS50103"/>
    </source>
</evidence>
<accession>E6ZXA4</accession>
<feature type="region of interest" description="Disordered" evidence="6">
    <location>
        <begin position="1"/>
        <end position="39"/>
    </location>
</feature>
<reference evidence="8 9" key="1">
    <citation type="journal article" date="2010" name="Science">
        <title>Pathogenicity determinants in smut fungi revealed by genome comparison.</title>
        <authorList>
            <person name="Schirawski J."/>
            <person name="Mannhaupt G."/>
            <person name="Muench K."/>
            <person name="Brefort T."/>
            <person name="Schipper K."/>
            <person name="Doehlemann G."/>
            <person name="Di Stasio M."/>
            <person name="Roessel N."/>
            <person name="Mendoza-Mendoza A."/>
            <person name="Pester D."/>
            <person name="Mueller O."/>
            <person name="Winterberg B."/>
            <person name="Meyer E."/>
            <person name="Ghareeb H."/>
            <person name="Wollenberg T."/>
            <person name="Muensterkoetter M."/>
            <person name="Wong P."/>
            <person name="Walter M."/>
            <person name="Stukenbrock E."/>
            <person name="Gueldener U."/>
            <person name="Kahmann R."/>
        </authorList>
    </citation>
    <scope>NUCLEOTIDE SEQUENCE [LARGE SCALE GENOMIC DNA]</scope>
    <source>
        <strain evidence="9">SRZ2</strain>
    </source>
</reference>
<feature type="compositionally biased region" description="Polar residues" evidence="6">
    <location>
        <begin position="115"/>
        <end position="130"/>
    </location>
</feature>
<dbReference type="PROSITE" id="PS50103">
    <property type="entry name" value="ZF_C3H1"/>
    <property type="match status" value="1"/>
</dbReference>
<feature type="domain" description="C3H1-type" evidence="7">
    <location>
        <begin position="320"/>
        <end position="348"/>
    </location>
</feature>
<evidence type="ECO:0000256" key="4">
    <source>
        <dbReference type="ARBA" id="ARBA00022833"/>
    </source>
</evidence>
<dbReference type="PANTHER" id="PTHR12547">
    <property type="entry name" value="CCCH ZINC FINGER/TIS11-RELATED"/>
    <property type="match status" value="1"/>
</dbReference>
<evidence type="ECO:0000313" key="9">
    <source>
        <dbReference type="Proteomes" id="UP000008867"/>
    </source>
</evidence>
<dbReference type="EMBL" id="FQ311452">
    <property type="protein sequence ID" value="CBQ71861.1"/>
    <property type="molecule type" value="Genomic_DNA"/>
</dbReference>
<protein>
    <recommendedName>
        <fullName evidence="7">C3H1-type domain-containing protein</fullName>
    </recommendedName>
</protein>
<keyword evidence="2" id="KW-0677">Repeat</keyword>
<dbReference type="HOGENOM" id="CLU_750420_0_0_1"/>
<dbReference type="Gene3D" id="4.10.1000.10">
    <property type="entry name" value="Zinc finger, CCCH-type"/>
    <property type="match status" value="1"/>
</dbReference>
<dbReference type="InterPro" id="IPR000571">
    <property type="entry name" value="Znf_CCCH"/>
</dbReference>
<evidence type="ECO:0000256" key="3">
    <source>
        <dbReference type="ARBA" id="ARBA00022771"/>
    </source>
</evidence>
<keyword evidence="9" id="KW-1185">Reference proteome</keyword>
<evidence type="ECO:0000256" key="1">
    <source>
        <dbReference type="ARBA" id="ARBA00022723"/>
    </source>
</evidence>
<organism evidence="8 9">
    <name type="scientific">Sporisorium reilianum (strain SRZ2)</name>
    <name type="common">Maize head smut fungus</name>
    <dbReference type="NCBI Taxonomy" id="999809"/>
    <lineage>
        <taxon>Eukaryota</taxon>
        <taxon>Fungi</taxon>
        <taxon>Dikarya</taxon>
        <taxon>Basidiomycota</taxon>
        <taxon>Ustilaginomycotina</taxon>
        <taxon>Ustilaginomycetes</taxon>
        <taxon>Ustilaginales</taxon>
        <taxon>Ustilaginaceae</taxon>
        <taxon>Sporisorium</taxon>
    </lineage>
</organism>
<dbReference type="VEuPathDB" id="FungiDB:sr12717"/>